<evidence type="ECO:0000313" key="3">
    <source>
        <dbReference type="Proteomes" id="UP000006729"/>
    </source>
</evidence>
<keyword evidence="1" id="KW-0472">Membrane</keyword>
<protein>
    <submittedName>
        <fullName evidence="2">Uncharacterized protein</fullName>
    </submittedName>
</protein>
<organism evidence="2 3">
    <name type="scientific">Populus trichocarpa</name>
    <name type="common">Western balsam poplar</name>
    <name type="synonym">Populus balsamifera subsp. trichocarpa</name>
    <dbReference type="NCBI Taxonomy" id="3694"/>
    <lineage>
        <taxon>Eukaryota</taxon>
        <taxon>Viridiplantae</taxon>
        <taxon>Streptophyta</taxon>
        <taxon>Embryophyta</taxon>
        <taxon>Tracheophyta</taxon>
        <taxon>Spermatophyta</taxon>
        <taxon>Magnoliopsida</taxon>
        <taxon>eudicotyledons</taxon>
        <taxon>Gunneridae</taxon>
        <taxon>Pentapetalae</taxon>
        <taxon>rosids</taxon>
        <taxon>fabids</taxon>
        <taxon>Malpighiales</taxon>
        <taxon>Salicaceae</taxon>
        <taxon>Saliceae</taxon>
        <taxon>Populus</taxon>
    </lineage>
</organism>
<accession>A0A2K2BK90</accession>
<dbReference type="InParanoid" id="A0A2K2BK90"/>
<keyword evidence="1" id="KW-0812">Transmembrane</keyword>
<proteinExistence type="predicted"/>
<dbReference type="Proteomes" id="UP000006729">
    <property type="component" value="Chromosome 2"/>
</dbReference>
<evidence type="ECO:0000256" key="1">
    <source>
        <dbReference type="SAM" id="Phobius"/>
    </source>
</evidence>
<evidence type="ECO:0000313" key="2">
    <source>
        <dbReference type="EMBL" id="PNT50196.1"/>
    </source>
</evidence>
<keyword evidence="1" id="KW-1133">Transmembrane helix</keyword>
<feature type="transmembrane region" description="Helical" evidence="1">
    <location>
        <begin position="27"/>
        <end position="48"/>
    </location>
</feature>
<gene>
    <name evidence="2" type="ORF">POPTR_002G173500</name>
</gene>
<keyword evidence="3" id="KW-1185">Reference proteome</keyword>
<sequence length="69" mass="8147">MMKQFRCFLLTTSFTTKKGRNRDPKTIYTTTVKFYCAVLLLISLPFFLRSTRTRCFASFFSDPCFRVVP</sequence>
<dbReference type="EMBL" id="CM009291">
    <property type="protein sequence ID" value="PNT50196.1"/>
    <property type="molecule type" value="Genomic_DNA"/>
</dbReference>
<reference evidence="2 3" key="1">
    <citation type="journal article" date="2006" name="Science">
        <title>The genome of black cottonwood, Populus trichocarpa (Torr. &amp; Gray).</title>
        <authorList>
            <person name="Tuskan G.A."/>
            <person name="Difazio S."/>
            <person name="Jansson S."/>
            <person name="Bohlmann J."/>
            <person name="Grigoriev I."/>
            <person name="Hellsten U."/>
            <person name="Putnam N."/>
            <person name="Ralph S."/>
            <person name="Rombauts S."/>
            <person name="Salamov A."/>
            <person name="Schein J."/>
            <person name="Sterck L."/>
            <person name="Aerts A."/>
            <person name="Bhalerao R.R."/>
            <person name="Bhalerao R.P."/>
            <person name="Blaudez D."/>
            <person name="Boerjan W."/>
            <person name="Brun A."/>
            <person name="Brunner A."/>
            <person name="Busov V."/>
            <person name="Campbell M."/>
            <person name="Carlson J."/>
            <person name="Chalot M."/>
            <person name="Chapman J."/>
            <person name="Chen G.L."/>
            <person name="Cooper D."/>
            <person name="Coutinho P.M."/>
            <person name="Couturier J."/>
            <person name="Covert S."/>
            <person name="Cronk Q."/>
            <person name="Cunningham R."/>
            <person name="Davis J."/>
            <person name="Degroeve S."/>
            <person name="Dejardin A."/>
            <person name="Depamphilis C."/>
            <person name="Detter J."/>
            <person name="Dirks B."/>
            <person name="Dubchak I."/>
            <person name="Duplessis S."/>
            <person name="Ehlting J."/>
            <person name="Ellis B."/>
            <person name="Gendler K."/>
            <person name="Goodstein D."/>
            <person name="Gribskov M."/>
            <person name="Grimwood J."/>
            <person name="Groover A."/>
            <person name="Gunter L."/>
            <person name="Hamberger B."/>
            <person name="Heinze B."/>
            <person name="Helariutta Y."/>
            <person name="Henrissat B."/>
            <person name="Holligan D."/>
            <person name="Holt R."/>
            <person name="Huang W."/>
            <person name="Islam-Faridi N."/>
            <person name="Jones S."/>
            <person name="Jones-Rhoades M."/>
            <person name="Jorgensen R."/>
            <person name="Joshi C."/>
            <person name="Kangasjarvi J."/>
            <person name="Karlsson J."/>
            <person name="Kelleher C."/>
            <person name="Kirkpatrick R."/>
            <person name="Kirst M."/>
            <person name="Kohler A."/>
            <person name="Kalluri U."/>
            <person name="Larimer F."/>
            <person name="Leebens-Mack J."/>
            <person name="Leple J.C."/>
            <person name="Locascio P."/>
            <person name="Lou Y."/>
            <person name="Lucas S."/>
            <person name="Martin F."/>
            <person name="Montanini B."/>
            <person name="Napoli C."/>
            <person name="Nelson D.R."/>
            <person name="Nelson C."/>
            <person name="Nieminen K."/>
            <person name="Nilsson O."/>
            <person name="Pereda V."/>
            <person name="Peter G."/>
            <person name="Philippe R."/>
            <person name="Pilate G."/>
            <person name="Poliakov A."/>
            <person name="Razumovskaya J."/>
            <person name="Richardson P."/>
            <person name="Rinaldi C."/>
            <person name="Ritland K."/>
            <person name="Rouze P."/>
            <person name="Ryaboy D."/>
            <person name="Schmutz J."/>
            <person name="Schrader J."/>
            <person name="Segerman B."/>
            <person name="Shin H."/>
            <person name="Siddiqui A."/>
            <person name="Sterky F."/>
            <person name="Terry A."/>
            <person name="Tsai C.J."/>
            <person name="Uberbacher E."/>
            <person name="Unneberg P."/>
            <person name="Vahala J."/>
            <person name="Wall K."/>
            <person name="Wessler S."/>
            <person name="Yang G."/>
            <person name="Yin T."/>
            <person name="Douglas C."/>
            <person name="Marra M."/>
            <person name="Sandberg G."/>
            <person name="Van de Peer Y."/>
            <person name="Rokhsar D."/>
        </authorList>
    </citation>
    <scope>NUCLEOTIDE SEQUENCE [LARGE SCALE GENOMIC DNA]</scope>
    <source>
        <strain evidence="3">cv. Nisqually</strain>
    </source>
</reference>
<name>A0A2K2BK90_POPTR</name>
<dbReference type="AlphaFoldDB" id="A0A2K2BK90"/>